<sequence>MMTVSTTIVIEVEQAKVSVLDIEKGTLLPQHEVQEPDSKTLKEISNGLIEHQEPISLQDSGIDDKKPDGETHQVPAKTWSWRVYQRYFWLEIKNNPFLTSVVLFVLLCVIATFYYFII</sequence>
<proteinExistence type="predicted"/>
<keyword evidence="2" id="KW-0812">Transmembrane</keyword>
<feature type="transmembrane region" description="Helical" evidence="2">
    <location>
        <begin position="97"/>
        <end position="117"/>
    </location>
</feature>
<organism evidence="3 4">
    <name type="scientific">Orchesella dallaii</name>
    <dbReference type="NCBI Taxonomy" id="48710"/>
    <lineage>
        <taxon>Eukaryota</taxon>
        <taxon>Metazoa</taxon>
        <taxon>Ecdysozoa</taxon>
        <taxon>Arthropoda</taxon>
        <taxon>Hexapoda</taxon>
        <taxon>Collembola</taxon>
        <taxon>Entomobryomorpha</taxon>
        <taxon>Entomobryoidea</taxon>
        <taxon>Orchesellidae</taxon>
        <taxon>Orchesellinae</taxon>
        <taxon>Orchesella</taxon>
    </lineage>
</organism>
<feature type="region of interest" description="Disordered" evidence="1">
    <location>
        <begin position="50"/>
        <end position="73"/>
    </location>
</feature>
<accession>A0ABP1Q3Y2</accession>
<evidence type="ECO:0000256" key="2">
    <source>
        <dbReference type="SAM" id="Phobius"/>
    </source>
</evidence>
<keyword evidence="2" id="KW-1133">Transmembrane helix</keyword>
<evidence type="ECO:0000313" key="4">
    <source>
        <dbReference type="Proteomes" id="UP001642540"/>
    </source>
</evidence>
<name>A0ABP1Q3Y2_9HEXA</name>
<feature type="compositionally biased region" description="Basic and acidic residues" evidence="1">
    <location>
        <begin position="62"/>
        <end position="71"/>
    </location>
</feature>
<reference evidence="3 4" key="1">
    <citation type="submission" date="2024-08" db="EMBL/GenBank/DDBJ databases">
        <authorList>
            <person name="Cucini C."/>
            <person name="Frati F."/>
        </authorList>
    </citation>
    <scope>NUCLEOTIDE SEQUENCE [LARGE SCALE GENOMIC DNA]</scope>
</reference>
<comment type="caution">
    <text evidence="3">The sequence shown here is derived from an EMBL/GenBank/DDBJ whole genome shotgun (WGS) entry which is preliminary data.</text>
</comment>
<evidence type="ECO:0000313" key="3">
    <source>
        <dbReference type="EMBL" id="CAL8085873.1"/>
    </source>
</evidence>
<protein>
    <submittedName>
        <fullName evidence="3">Uncharacterized protein</fullName>
    </submittedName>
</protein>
<evidence type="ECO:0000256" key="1">
    <source>
        <dbReference type="SAM" id="MobiDB-lite"/>
    </source>
</evidence>
<dbReference type="Proteomes" id="UP001642540">
    <property type="component" value="Unassembled WGS sequence"/>
</dbReference>
<dbReference type="EMBL" id="CAXLJM020000019">
    <property type="protein sequence ID" value="CAL8085873.1"/>
    <property type="molecule type" value="Genomic_DNA"/>
</dbReference>
<keyword evidence="4" id="KW-1185">Reference proteome</keyword>
<gene>
    <name evidence="3" type="ORF">ODALV1_LOCUS6258</name>
</gene>
<keyword evidence="2" id="KW-0472">Membrane</keyword>